<dbReference type="EMBL" id="KQ971312">
    <property type="protein sequence ID" value="EEZ98251.1"/>
    <property type="molecule type" value="Genomic_DNA"/>
</dbReference>
<keyword evidence="2" id="KW-1185">Reference proteome</keyword>
<protein>
    <submittedName>
        <fullName evidence="1">Uncharacterized protein</fullName>
    </submittedName>
</protein>
<reference evidence="1 2" key="1">
    <citation type="journal article" date="2008" name="Nature">
        <title>The genome of the model beetle and pest Tribolium castaneum.</title>
        <authorList>
            <consortium name="Tribolium Genome Sequencing Consortium"/>
            <person name="Richards S."/>
            <person name="Gibbs R.A."/>
            <person name="Weinstock G.M."/>
            <person name="Brown S.J."/>
            <person name="Denell R."/>
            <person name="Beeman R.W."/>
            <person name="Gibbs R."/>
            <person name="Beeman R.W."/>
            <person name="Brown S.J."/>
            <person name="Bucher G."/>
            <person name="Friedrich M."/>
            <person name="Grimmelikhuijzen C.J."/>
            <person name="Klingler M."/>
            <person name="Lorenzen M."/>
            <person name="Richards S."/>
            <person name="Roth S."/>
            <person name="Schroder R."/>
            <person name="Tautz D."/>
            <person name="Zdobnov E.M."/>
            <person name="Muzny D."/>
            <person name="Gibbs R.A."/>
            <person name="Weinstock G.M."/>
            <person name="Attaway T."/>
            <person name="Bell S."/>
            <person name="Buhay C.J."/>
            <person name="Chandrabose M.N."/>
            <person name="Chavez D."/>
            <person name="Clerk-Blankenburg K.P."/>
            <person name="Cree A."/>
            <person name="Dao M."/>
            <person name="Davis C."/>
            <person name="Chacko J."/>
            <person name="Dinh H."/>
            <person name="Dugan-Rocha S."/>
            <person name="Fowler G."/>
            <person name="Garner T.T."/>
            <person name="Garnes J."/>
            <person name="Gnirke A."/>
            <person name="Hawes A."/>
            <person name="Hernandez J."/>
            <person name="Hines S."/>
            <person name="Holder M."/>
            <person name="Hume J."/>
            <person name="Jhangiani S.N."/>
            <person name="Joshi V."/>
            <person name="Khan Z.M."/>
            <person name="Jackson L."/>
            <person name="Kovar C."/>
            <person name="Kowis A."/>
            <person name="Lee S."/>
            <person name="Lewis L.R."/>
            <person name="Margolis J."/>
            <person name="Morgan M."/>
            <person name="Nazareth L.V."/>
            <person name="Nguyen N."/>
            <person name="Okwuonu G."/>
            <person name="Parker D."/>
            <person name="Richards S."/>
            <person name="Ruiz S.J."/>
            <person name="Santibanez J."/>
            <person name="Savard J."/>
            <person name="Scherer S.E."/>
            <person name="Schneider B."/>
            <person name="Sodergren E."/>
            <person name="Tautz D."/>
            <person name="Vattahil S."/>
            <person name="Villasana D."/>
            <person name="White C.S."/>
            <person name="Wright R."/>
            <person name="Park Y."/>
            <person name="Beeman R.W."/>
            <person name="Lord J."/>
            <person name="Oppert B."/>
            <person name="Lorenzen M."/>
            <person name="Brown S."/>
            <person name="Wang L."/>
            <person name="Savard J."/>
            <person name="Tautz D."/>
            <person name="Richards S."/>
            <person name="Weinstock G."/>
            <person name="Gibbs R.A."/>
            <person name="Liu Y."/>
            <person name="Worley K."/>
            <person name="Weinstock G."/>
            <person name="Elsik C.G."/>
            <person name="Reese J.T."/>
            <person name="Elhaik E."/>
            <person name="Landan G."/>
            <person name="Graur D."/>
            <person name="Arensburger P."/>
            <person name="Atkinson P."/>
            <person name="Beeman R.W."/>
            <person name="Beidler J."/>
            <person name="Brown S.J."/>
            <person name="Demuth J.P."/>
            <person name="Drury D.W."/>
            <person name="Du Y.Z."/>
            <person name="Fujiwara H."/>
            <person name="Lorenzen M."/>
            <person name="Maselli V."/>
            <person name="Osanai M."/>
            <person name="Park Y."/>
            <person name="Robertson H.M."/>
            <person name="Tu Z."/>
            <person name="Wang J.J."/>
            <person name="Wang S."/>
            <person name="Richards S."/>
            <person name="Song H."/>
            <person name="Zhang L."/>
            <person name="Sodergren E."/>
            <person name="Werner D."/>
            <person name="Stanke M."/>
            <person name="Morgenstern B."/>
            <person name="Solovyev V."/>
            <person name="Kosarev P."/>
            <person name="Brown G."/>
            <person name="Chen H.C."/>
            <person name="Ermolaeva O."/>
            <person name="Hlavina W."/>
            <person name="Kapustin Y."/>
            <person name="Kiryutin B."/>
            <person name="Kitts P."/>
            <person name="Maglott D."/>
            <person name="Pruitt K."/>
            <person name="Sapojnikov V."/>
            <person name="Souvorov A."/>
            <person name="Mackey A.J."/>
            <person name="Waterhouse R.M."/>
            <person name="Wyder S."/>
            <person name="Zdobnov E.M."/>
            <person name="Zdobnov E.M."/>
            <person name="Wyder S."/>
            <person name="Kriventseva E.V."/>
            <person name="Kadowaki T."/>
            <person name="Bork P."/>
            <person name="Aranda M."/>
            <person name="Bao R."/>
            <person name="Beermann A."/>
            <person name="Berns N."/>
            <person name="Bolognesi R."/>
            <person name="Bonneton F."/>
            <person name="Bopp D."/>
            <person name="Brown S.J."/>
            <person name="Bucher G."/>
            <person name="Butts T."/>
            <person name="Chaumot A."/>
            <person name="Denell R.E."/>
            <person name="Ferrier D.E."/>
            <person name="Friedrich M."/>
            <person name="Gordon C.M."/>
            <person name="Jindra M."/>
            <person name="Klingler M."/>
            <person name="Lan Q."/>
            <person name="Lattorff H.M."/>
            <person name="Laudet V."/>
            <person name="von Levetsow C."/>
            <person name="Liu Z."/>
            <person name="Lutz R."/>
            <person name="Lynch J.A."/>
            <person name="da Fonseca R.N."/>
            <person name="Posnien N."/>
            <person name="Reuter R."/>
            <person name="Roth S."/>
            <person name="Savard J."/>
            <person name="Schinko J.B."/>
            <person name="Schmitt C."/>
            <person name="Schoppmeier M."/>
            <person name="Schroder R."/>
            <person name="Shippy T.D."/>
            <person name="Simonnet F."/>
            <person name="Marques-Souza H."/>
            <person name="Tautz D."/>
            <person name="Tomoyasu Y."/>
            <person name="Trauner J."/>
            <person name="Van der Zee M."/>
            <person name="Vervoort M."/>
            <person name="Wittkopp N."/>
            <person name="Wimmer E.A."/>
            <person name="Yang X."/>
            <person name="Jones A.K."/>
            <person name="Sattelle D.B."/>
            <person name="Ebert P.R."/>
            <person name="Nelson D."/>
            <person name="Scott J.G."/>
            <person name="Beeman R.W."/>
            <person name="Muthukrishnan S."/>
            <person name="Kramer K.J."/>
            <person name="Arakane Y."/>
            <person name="Beeman R.W."/>
            <person name="Zhu Q."/>
            <person name="Hogenkamp D."/>
            <person name="Dixit R."/>
            <person name="Oppert B."/>
            <person name="Jiang H."/>
            <person name="Zou Z."/>
            <person name="Marshall J."/>
            <person name="Elpidina E."/>
            <person name="Vinokurov K."/>
            <person name="Oppert C."/>
            <person name="Zou Z."/>
            <person name="Evans J."/>
            <person name="Lu Z."/>
            <person name="Zhao P."/>
            <person name="Sumathipala N."/>
            <person name="Altincicek B."/>
            <person name="Vilcinskas A."/>
            <person name="Williams M."/>
            <person name="Hultmark D."/>
            <person name="Hetru C."/>
            <person name="Jiang H."/>
            <person name="Grimmelikhuijzen C.J."/>
            <person name="Hauser F."/>
            <person name="Cazzamali G."/>
            <person name="Williamson M."/>
            <person name="Park Y."/>
            <person name="Li B."/>
            <person name="Tanaka Y."/>
            <person name="Predel R."/>
            <person name="Neupert S."/>
            <person name="Schachtner J."/>
            <person name="Verleyen P."/>
            <person name="Raible F."/>
            <person name="Bork P."/>
            <person name="Friedrich M."/>
            <person name="Walden K.K."/>
            <person name="Robertson H.M."/>
            <person name="Angeli S."/>
            <person name="Foret S."/>
            <person name="Bucher G."/>
            <person name="Schuetz S."/>
            <person name="Maleszka R."/>
            <person name="Wimmer E.A."/>
            <person name="Beeman R.W."/>
            <person name="Lorenzen M."/>
            <person name="Tomoyasu Y."/>
            <person name="Miller S.C."/>
            <person name="Grossmann D."/>
            <person name="Bucher G."/>
        </authorList>
    </citation>
    <scope>NUCLEOTIDE SEQUENCE [LARGE SCALE GENOMIC DNA]</scope>
    <source>
        <strain evidence="1 2">Georgia GA2</strain>
    </source>
</reference>
<proteinExistence type="predicted"/>
<accession>D6W8V4</accession>
<dbReference type="AlphaFoldDB" id="D6W8V4"/>
<evidence type="ECO:0000313" key="1">
    <source>
        <dbReference type="EMBL" id="EEZ98251.1"/>
    </source>
</evidence>
<sequence length="53" mass="5972">MRAMLTVCKFQAVGTLAGRCKRDDSTTIINDNHRACHSPLQRQMKVRADSEPI</sequence>
<organism evidence="1 2">
    <name type="scientific">Tribolium castaneum</name>
    <name type="common">Red flour beetle</name>
    <dbReference type="NCBI Taxonomy" id="7070"/>
    <lineage>
        <taxon>Eukaryota</taxon>
        <taxon>Metazoa</taxon>
        <taxon>Ecdysozoa</taxon>
        <taxon>Arthropoda</taxon>
        <taxon>Hexapoda</taxon>
        <taxon>Insecta</taxon>
        <taxon>Pterygota</taxon>
        <taxon>Neoptera</taxon>
        <taxon>Endopterygota</taxon>
        <taxon>Coleoptera</taxon>
        <taxon>Polyphaga</taxon>
        <taxon>Cucujiformia</taxon>
        <taxon>Tenebrionidae</taxon>
        <taxon>Tenebrionidae incertae sedis</taxon>
        <taxon>Tribolium</taxon>
    </lineage>
</organism>
<gene>
    <name evidence="1" type="primary">GLEAN_00692</name>
    <name evidence="1" type="ORF">TcasGA2_TC000692</name>
</gene>
<dbReference type="Proteomes" id="UP000007266">
    <property type="component" value="Linkage group 2"/>
</dbReference>
<name>D6W8V4_TRICA</name>
<reference evidence="1 2" key="2">
    <citation type="journal article" date="2010" name="Nucleic Acids Res.">
        <title>BeetleBase in 2010: revisions to provide comprehensive genomic information for Tribolium castaneum.</title>
        <authorList>
            <person name="Kim H.S."/>
            <person name="Murphy T."/>
            <person name="Xia J."/>
            <person name="Caragea D."/>
            <person name="Park Y."/>
            <person name="Beeman R.W."/>
            <person name="Lorenzen M.D."/>
            <person name="Butcher S."/>
            <person name="Manak J.R."/>
            <person name="Brown S.J."/>
        </authorList>
    </citation>
    <scope>GENOME REANNOTATION</scope>
    <source>
        <strain evidence="1 2">Georgia GA2</strain>
    </source>
</reference>
<evidence type="ECO:0000313" key="2">
    <source>
        <dbReference type="Proteomes" id="UP000007266"/>
    </source>
</evidence>
<dbReference type="HOGENOM" id="CLU_3071316_0_0_1"/>